<accession>A0AAV3PG01</accession>
<feature type="domain" description="EamA" evidence="7">
    <location>
        <begin position="101"/>
        <end position="238"/>
    </location>
</feature>
<reference evidence="8 9" key="1">
    <citation type="submission" date="2024-01" db="EMBL/GenBank/DDBJ databases">
        <title>The complete chloroplast genome sequence of Lithospermum erythrorhizon: insights into the phylogenetic relationship among Boraginaceae species and the maternal lineages of purple gromwells.</title>
        <authorList>
            <person name="Okada T."/>
            <person name="Watanabe K."/>
        </authorList>
    </citation>
    <scope>NUCLEOTIDE SEQUENCE [LARGE SCALE GENOMIC DNA]</scope>
</reference>
<keyword evidence="5 6" id="KW-0472">Membrane</keyword>
<evidence type="ECO:0000256" key="4">
    <source>
        <dbReference type="ARBA" id="ARBA00022989"/>
    </source>
</evidence>
<evidence type="ECO:0000256" key="6">
    <source>
        <dbReference type="RuleBase" id="RU363077"/>
    </source>
</evidence>
<feature type="transmembrane region" description="Helical" evidence="6">
    <location>
        <begin position="99"/>
        <end position="118"/>
    </location>
</feature>
<feature type="transmembrane region" description="Helical" evidence="6">
    <location>
        <begin position="20"/>
        <end position="44"/>
    </location>
</feature>
<dbReference type="PANTHER" id="PTHR31218">
    <property type="entry name" value="WAT1-RELATED PROTEIN"/>
    <property type="match status" value="1"/>
</dbReference>
<dbReference type="Proteomes" id="UP001454036">
    <property type="component" value="Unassembled WGS sequence"/>
</dbReference>
<evidence type="ECO:0000259" key="7">
    <source>
        <dbReference type="Pfam" id="PF00892"/>
    </source>
</evidence>
<comment type="caution">
    <text evidence="8">The sequence shown here is derived from an EMBL/GenBank/DDBJ whole genome shotgun (WGS) entry which is preliminary data.</text>
</comment>
<organism evidence="8 9">
    <name type="scientific">Lithospermum erythrorhizon</name>
    <name type="common">Purple gromwell</name>
    <name type="synonym">Lithospermum officinale var. erythrorhizon</name>
    <dbReference type="NCBI Taxonomy" id="34254"/>
    <lineage>
        <taxon>Eukaryota</taxon>
        <taxon>Viridiplantae</taxon>
        <taxon>Streptophyta</taxon>
        <taxon>Embryophyta</taxon>
        <taxon>Tracheophyta</taxon>
        <taxon>Spermatophyta</taxon>
        <taxon>Magnoliopsida</taxon>
        <taxon>eudicotyledons</taxon>
        <taxon>Gunneridae</taxon>
        <taxon>Pentapetalae</taxon>
        <taxon>asterids</taxon>
        <taxon>lamiids</taxon>
        <taxon>Boraginales</taxon>
        <taxon>Boraginaceae</taxon>
        <taxon>Boraginoideae</taxon>
        <taxon>Lithospermeae</taxon>
        <taxon>Lithospermum</taxon>
    </lineage>
</organism>
<evidence type="ECO:0000256" key="1">
    <source>
        <dbReference type="ARBA" id="ARBA00004141"/>
    </source>
</evidence>
<dbReference type="InterPro" id="IPR030184">
    <property type="entry name" value="WAT1-related"/>
</dbReference>
<evidence type="ECO:0000256" key="2">
    <source>
        <dbReference type="ARBA" id="ARBA00007635"/>
    </source>
</evidence>
<comment type="subcellular location">
    <subcellularLocation>
        <location evidence="1 6">Membrane</location>
        <topology evidence="1 6">Multi-pass membrane protein</topology>
    </subcellularLocation>
</comment>
<dbReference type="GO" id="GO:0022857">
    <property type="term" value="F:transmembrane transporter activity"/>
    <property type="evidence" value="ECO:0007669"/>
    <property type="project" value="InterPro"/>
</dbReference>
<feature type="transmembrane region" description="Helical" evidence="6">
    <location>
        <begin position="162"/>
        <end position="187"/>
    </location>
</feature>
<dbReference type="AlphaFoldDB" id="A0AAV3PG01"/>
<dbReference type="InterPro" id="IPR037185">
    <property type="entry name" value="EmrE-like"/>
</dbReference>
<feature type="transmembrane region" description="Helical" evidence="6">
    <location>
        <begin position="56"/>
        <end position="74"/>
    </location>
</feature>
<dbReference type="SUPFAM" id="SSF103481">
    <property type="entry name" value="Multidrug resistance efflux transporter EmrE"/>
    <property type="match status" value="1"/>
</dbReference>
<feature type="transmembrane region" description="Helical" evidence="6">
    <location>
        <begin position="194"/>
        <end position="213"/>
    </location>
</feature>
<dbReference type="GO" id="GO:0016020">
    <property type="term" value="C:membrane"/>
    <property type="evidence" value="ECO:0007669"/>
    <property type="project" value="UniProtKB-SubCell"/>
</dbReference>
<sequence length="264" mass="28938">MLELQSLVQNFYAESIKLTSATFASAMTNLLPGLTFLIAILFRLENLMLNTIAGKAKVMGTIMGICGAMILTFYKGSEILTSSAGLNILECNKPHHQSFLGPVLAIVSCLFAAFSFNIQKLLSDNYPYPYSSTALICVFGAIQSVVYALTFDRDWSHWKLEFNISLLVPLYAGLVASVVVICIMSWCFQVKSPLFVAVFNPLMPIIVAIASKLLLDEKLYLGSIIGSVIIVCGLYLVLWGKAKDTTRGPHAEGTDMTLCRPLCR</sequence>
<dbReference type="Pfam" id="PF00892">
    <property type="entry name" value="EamA"/>
    <property type="match status" value="1"/>
</dbReference>
<keyword evidence="4 6" id="KW-1133">Transmembrane helix</keyword>
<name>A0AAV3PG01_LITER</name>
<evidence type="ECO:0000256" key="5">
    <source>
        <dbReference type="ARBA" id="ARBA00023136"/>
    </source>
</evidence>
<evidence type="ECO:0000313" key="9">
    <source>
        <dbReference type="Proteomes" id="UP001454036"/>
    </source>
</evidence>
<gene>
    <name evidence="8" type="ORF">LIER_09544</name>
</gene>
<keyword evidence="3 6" id="KW-0812">Transmembrane</keyword>
<comment type="similarity">
    <text evidence="2 6">Belongs to the drug/metabolite transporter (DMT) superfamily. Plant drug/metabolite exporter (P-DME) (TC 2.A.7.4) family.</text>
</comment>
<feature type="transmembrane region" description="Helical" evidence="6">
    <location>
        <begin position="130"/>
        <end position="150"/>
    </location>
</feature>
<evidence type="ECO:0000256" key="3">
    <source>
        <dbReference type="ARBA" id="ARBA00022692"/>
    </source>
</evidence>
<protein>
    <recommendedName>
        <fullName evidence="6">WAT1-related protein</fullName>
    </recommendedName>
</protein>
<feature type="transmembrane region" description="Helical" evidence="6">
    <location>
        <begin position="219"/>
        <end position="238"/>
    </location>
</feature>
<dbReference type="EMBL" id="BAABME010001631">
    <property type="protein sequence ID" value="GAA0150652.1"/>
    <property type="molecule type" value="Genomic_DNA"/>
</dbReference>
<keyword evidence="9" id="KW-1185">Reference proteome</keyword>
<evidence type="ECO:0000313" key="8">
    <source>
        <dbReference type="EMBL" id="GAA0150652.1"/>
    </source>
</evidence>
<dbReference type="InterPro" id="IPR000620">
    <property type="entry name" value="EamA_dom"/>
</dbReference>
<proteinExistence type="inferred from homology"/>